<keyword evidence="6" id="KW-1185">Reference proteome</keyword>
<proteinExistence type="predicted"/>
<dbReference type="PANTHER" id="PTHR43537">
    <property type="entry name" value="TRANSCRIPTIONAL REGULATOR, GNTR FAMILY"/>
    <property type="match status" value="1"/>
</dbReference>
<dbReference type="SUPFAM" id="SSF46785">
    <property type="entry name" value="Winged helix' DNA-binding domain"/>
    <property type="match status" value="1"/>
</dbReference>
<evidence type="ECO:0000256" key="3">
    <source>
        <dbReference type="ARBA" id="ARBA00023163"/>
    </source>
</evidence>
<keyword evidence="2" id="KW-0238">DNA-binding</keyword>
<evidence type="ECO:0000259" key="4">
    <source>
        <dbReference type="PROSITE" id="PS50949"/>
    </source>
</evidence>
<dbReference type="GO" id="GO:0003677">
    <property type="term" value="F:DNA binding"/>
    <property type="evidence" value="ECO:0007669"/>
    <property type="project" value="UniProtKB-KW"/>
</dbReference>
<dbReference type="EMBL" id="WNXQ01000010">
    <property type="protein sequence ID" value="MWB79375.1"/>
    <property type="molecule type" value="Genomic_DNA"/>
</dbReference>
<dbReference type="PANTHER" id="PTHR43537:SF49">
    <property type="entry name" value="TRANSCRIPTIONAL REGULATORY PROTEIN"/>
    <property type="match status" value="1"/>
</dbReference>
<protein>
    <submittedName>
        <fullName evidence="5">FCD domain-containing protein</fullName>
    </submittedName>
</protein>
<dbReference type="Gene3D" id="1.10.10.10">
    <property type="entry name" value="Winged helix-like DNA-binding domain superfamily/Winged helix DNA-binding domain"/>
    <property type="match status" value="1"/>
</dbReference>
<dbReference type="InterPro" id="IPR036388">
    <property type="entry name" value="WH-like_DNA-bd_sf"/>
</dbReference>
<dbReference type="Pfam" id="PF00392">
    <property type="entry name" value="GntR"/>
    <property type="match status" value="1"/>
</dbReference>
<dbReference type="CDD" id="cd07377">
    <property type="entry name" value="WHTH_GntR"/>
    <property type="match status" value="1"/>
</dbReference>
<keyword evidence="1" id="KW-0805">Transcription regulation</keyword>
<feature type="domain" description="HTH gntR-type" evidence="4">
    <location>
        <begin position="47"/>
        <end position="114"/>
    </location>
</feature>
<sequence length="258" mass="28660">MSATRHCLPDLAAQYSMPYSQPAVFCPGPGTVKNPEDGMAANKNASARLAQHAYEAVRDAIEHGKLAPGDRISEYKTADWLNISRTPAREGLLRLESEGLLTHHPRRGLVVASIDEEALKEVFVAREVLERALAGQAARNASGPELDALLRLTEEEPAFLEDREKMFQHNKKFHALIRKCAHNRYLMKFIGTLDDIVAADRRDSSIVDVDRRRAVLGEHKALAEAIAARDIAGAEDKASQHIRNAYEARLKHKTREAS</sequence>
<dbReference type="SMART" id="SM00895">
    <property type="entry name" value="FCD"/>
    <property type="match status" value="1"/>
</dbReference>
<dbReference type="Pfam" id="PF07729">
    <property type="entry name" value="FCD"/>
    <property type="match status" value="1"/>
</dbReference>
<dbReference type="Proteomes" id="UP000443843">
    <property type="component" value="Unassembled WGS sequence"/>
</dbReference>
<name>A0A844W8A7_9RHOB</name>
<dbReference type="InterPro" id="IPR036390">
    <property type="entry name" value="WH_DNA-bd_sf"/>
</dbReference>
<dbReference type="GO" id="GO:0003700">
    <property type="term" value="F:DNA-binding transcription factor activity"/>
    <property type="evidence" value="ECO:0007669"/>
    <property type="project" value="InterPro"/>
</dbReference>
<dbReference type="InterPro" id="IPR011711">
    <property type="entry name" value="GntR_C"/>
</dbReference>
<evidence type="ECO:0000256" key="2">
    <source>
        <dbReference type="ARBA" id="ARBA00023125"/>
    </source>
</evidence>
<dbReference type="SMART" id="SM00345">
    <property type="entry name" value="HTH_GNTR"/>
    <property type="match status" value="1"/>
</dbReference>
<evidence type="ECO:0000256" key="1">
    <source>
        <dbReference type="ARBA" id="ARBA00023015"/>
    </source>
</evidence>
<dbReference type="PROSITE" id="PS50949">
    <property type="entry name" value="HTH_GNTR"/>
    <property type="match status" value="1"/>
</dbReference>
<accession>A0A844W8A7</accession>
<organism evidence="5 6">
    <name type="scientific">Pseudooceanicola pacificus</name>
    <dbReference type="NCBI Taxonomy" id="2676438"/>
    <lineage>
        <taxon>Bacteria</taxon>
        <taxon>Pseudomonadati</taxon>
        <taxon>Pseudomonadota</taxon>
        <taxon>Alphaproteobacteria</taxon>
        <taxon>Rhodobacterales</taxon>
        <taxon>Paracoccaceae</taxon>
        <taxon>Pseudooceanicola</taxon>
    </lineage>
</organism>
<comment type="caution">
    <text evidence="5">The sequence shown here is derived from an EMBL/GenBank/DDBJ whole genome shotgun (WGS) entry which is preliminary data.</text>
</comment>
<evidence type="ECO:0000313" key="6">
    <source>
        <dbReference type="Proteomes" id="UP000443843"/>
    </source>
</evidence>
<dbReference type="InterPro" id="IPR008920">
    <property type="entry name" value="TF_FadR/GntR_C"/>
</dbReference>
<reference evidence="5 6" key="1">
    <citation type="submission" date="2019-11" db="EMBL/GenBank/DDBJ databases">
        <title>Pseudooceanicola pacifica sp. nov., isolated from deep-sea sediment of the Pacific Ocean.</title>
        <authorList>
            <person name="Lyu L."/>
        </authorList>
    </citation>
    <scope>NUCLEOTIDE SEQUENCE [LARGE SCALE GENOMIC DNA]</scope>
    <source>
        <strain evidence="5 6">216_PA32_1</strain>
    </source>
</reference>
<dbReference type="AlphaFoldDB" id="A0A844W8A7"/>
<keyword evidence="3" id="KW-0804">Transcription</keyword>
<evidence type="ECO:0000313" key="5">
    <source>
        <dbReference type="EMBL" id="MWB79375.1"/>
    </source>
</evidence>
<dbReference type="SUPFAM" id="SSF48008">
    <property type="entry name" value="GntR ligand-binding domain-like"/>
    <property type="match status" value="1"/>
</dbReference>
<dbReference type="InterPro" id="IPR000524">
    <property type="entry name" value="Tscrpt_reg_HTH_GntR"/>
</dbReference>
<gene>
    <name evidence="5" type="ORF">GLS40_15150</name>
</gene>
<dbReference type="Gene3D" id="1.20.120.530">
    <property type="entry name" value="GntR ligand-binding domain-like"/>
    <property type="match status" value="1"/>
</dbReference>